<dbReference type="PANTHER" id="PTHR33210:SF18">
    <property type="entry name" value="PROTODERMAL FACTOR 1"/>
    <property type="match status" value="1"/>
</dbReference>
<evidence type="ECO:0000313" key="2">
    <source>
        <dbReference type="EMBL" id="MCD9560548.1"/>
    </source>
</evidence>
<feature type="compositionally biased region" description="Low complexity" evidence="1">
    <location>
        <begin position="52"/>
        <end position="62"/>
    </location>
</feature>
<sequence>MGKEGSNQNSLILWAAVAALLMQNLVIPVMSRASFEEQKTYYSPDPNPGTPPSSGSHTPPSHGSGGGHGTPSHGGGGHGTPSHGGGGHGTPSHGSGSHGGKPPAGNCGGGYYPSPTPTTPTTPIIDPGTPSAPGVFPIDPNSPPFTCDYWRTHPTLIWGLLGWWGSVGNSFGVANVPGFGSNLNLLQALSNSRTDAFGDLYREGTASLLNSMVSRSFTYTTNQVRDSFVSALSSDKSAAAQAQLFKLANEGRLKPRA</sequence>
<accession>A0ABS8UNV6</accession>
<gene>
    <name evidence="2" type="ORF">HAX54_019245</name>
</gene>
<protein>
    <recommendedName>
        <fullName evidence="4">Protodermal factor 1</fullName>
    </recommendedName>
</protein>
<feature type="compositionally biased region" description="Low complexity" evidence="1">
    <location>
        <begin position="90"/>
        <end position="105"/>
    </location>
</feature>
<organism evidence="2 3">
    <name type="scientific">Datura stramonium</name>
    <name type="common">Jimsonweed</name>
    <name type="synonym">Common thornapple</name>
    <dbReference type="NCBI Taxonomy" id="4076"/>
    <lineage>
        <taxon>Eukaryota</taxon>
        <taxon>Viridiplantae</taxon>
        <taxon>Streptophyta</taxon>
        <taxon>Embryophyta</taxon>
        <taxon>Tracheophyta</taxon>
        <taxon>Spermatophyta</taxon>
        <taxon>Magnoliopsida</taxon>
        <taxon>eudicotyledons</taxon>
        <taxon>Gunneridae</taxon>
        <taxon>Pentapetalae</taxon>
        <taxon>asterids</taxon>
        <taxon>lamiids</taxon>
        <taxon>Solanales</taxon>
        <taxon>Solanaceae</taxon>
        <taxon>Solanoideae</taxon>
        <taxon>Datureae</taxon>
        <taxon>Datura</taxon>
    </lineage>
</organism>
<feature type="region of interest" description="Disordered" evidence="1">
    <location>
        <begin position="39"/>
        <end position="135"/>
    </location>
</feature>
<evidence type="ECO:0000256" key="1">
    <source>
        <dbReference type="SAM" id="MobiDB-lite"/>
    </source>
</evidence>
<feature type="compositionally biased region" description="Low complexity" evidence="1">
    <location>
        <begin position="121"/>
        <end position="131"/>
    </location>
</feature>
<feature type="compositionally biased region" description="Gly residues" evidence="1">
    <location>
        <begin position="63"/>
        <end position="89"/>
    </location>
</feature>
<keyword evidence="3" id="KW-1185">Reference proteome</keyword>
<reference evidence="2 3" key="1">
    <citation type="journal article" date="2021" name="BMC Genomics">
        <title>Datura genome reveals duplications of psychoactive alkaloid biosynthetic genes and high mutation rate following tissue culture.</title>
        <authorList>
            <person name="Rajewski A."/>
            <person name="Carter-House D."/>
            <person name="Stajich J."/>
            <person name="Litt A."/>
        </authorList>
    </citation>
    <scope>NUCLEOTIDE SEQUENCE [LARGE SCALE GENOMIC DNA]</scope>
    <source>
        <strain evidence="2">AR-01</strain>
    </source>
</reference>
<evidence type="ECO:0008006" key="4">
    <source>
        <dbReference type="Google" id="ProtNLM"/>
    </source>
</evidence>
<comment type="caution">
    <text evidence="2">The sequence shown here is derived from an EMBL/GenBank/DDBJ whole genome shotgun (WGS) entry which is preliminary data.</text>
</comment>
<name>A0ABS8UNV6_DATST</name>
<dbReference type="PANTHER" id="PTHR33210">
    <property type="entry name" value="PROTODERMAL FACTOR 1"/>
    <property type="match status" value="1"/>
</dbReference>
<dbReference type="EMBL" id="JACEIK010002337">
    <property type="protein sequence ID" value="MCD9560548.1"/>
    <property type="molecule type" value="Genomic_DNA"/>
</dbReference>
<dbReference type="Proteomes" id="UP000823775">
    <property type="component" value="Unassembled WGS sequence"/>
</dbReference>
<dbReference type="InterPro" id="IPR039923">
    <property type="entry name" value="Protodermal_1"/>
</dbReference>
<proteinExistence type="predicted"/>
<evidence type="ECO:0000313" key="3">
    <source>
        <dbReference type="Proteomes" id="UP000823775"/>
    </source>
</evidence>